<organism evidence="1 2">
    <name type="scientific">Pluteus cervinus</name>
    <dbReference type="NCBI Taxonomy" id="181527"/>
    <lineage>
        <taxon>Eukaryota</taxon>
        <taxon>Fungi</taxon>
        <taxon>Dikarya</taxon>
        <taxon>Basidiomycota</taxon>
        <taxon>Agaricomycotina</taxon>
        <taxon>Agaricomycetes</taxon>
        <taxon>Agaricomycetidae</taxon>
        <taxon>Agaricales</taxon>
        <taxon>Pluteineae</taxon>
        <taxon>Pluteaceae</taxon>
        <taxon>Pluteus</taxon>
    </lineage>
</organism>
<keyword evidence="2" id="KW-1185">Reference proteome</keyword>
<accession>A0ACD3AA70</accession>
<protein>
    <submittedName>
        <fullName evidence="1">Uncharacterized protein</fullName>
    </submittedName>
</protein>
<feature type="non-terminal residue" evidence="1">
    <location>
        <position position="397"/>
    </location>
</feature>
<dbReference type="Proteomes" id="UP000308600">
    <property type="component" value="Unassembled WGS sequence"/>
</dbReference>
<reference evidence="1 2" key="1">
    <citation type="journal article" date="2019" name="Nat. Ecol. Evol.">
        <title>Megaphylogeny resolves global patterns of mushroom evolution.</title>
        <authorList>
            <person name="Varga T."/>
            <person name="Krizsan K."/>
            <person name="Foldi C."/>
            <person name="Dima B."/>
            <person name="Sanchez-Garcia M."/>
            <person name="Sanchez-Ramirez S."/>
            <person name="Szollosi G.J."/>
            <person name="Szarkandi J.G."/>
            <person name="Papp V."/>
            <person name="Albert L."/>
            <person name="Andreopoulos W."/>
            <person name="Angelini C."/>
            <person name="Antonin V."/>
            <person name="Barry K.W."/>
            <person name="Bougher N.L."/>
            <person name="Buchanan P."/>
            <person name="Buyck B."/>
            <person name="Bense V."/>
            <person name="Catcheside P."/>
            <person name="Chovatia M."/>
            <person name="Cooper J."/>
            <person name="Damon W."/>
            <person name="Desjardin D."/>
            <person name="Finy P."/>
            <person name="Geml J."/>
            <person name="Haridas S."/>
            <person name="Hughes K."/>
            <person name="Justo A."/>
            <person name="Karasinski D."/>
            <person name="Kautmanova I."/>
            <person name="Kiss B."/>
            <person name="Kocsube S."/>
            <person name="Kotiranta H."/>
            <person name="LaButti K.M."/>
            <person name="Lechner B.E."/>
            <person name="Liimatainen K."/>
            <person name="Lipzen A."/>
            <person name="Lukacs Z."/>
            <person name="Mihaltcheva S."/>
            <person name="Morgado L.N."/>
            <person name="Niskanen T."/>
            <person name="Noordeloos M.E."/>
            <person name="Ohm R.A."/>
            <person name="Ortiz-Santana B."/>
            <person name="Ovrebo C."/>
            <person name="Racz N."/>
            <person name="Riley R."/>
            <person name="Savchenko A."/>
            <person name="Shiryaev A."/>
            <person name="Soop K."/>
            <person name="Spirin V."/>
            <person name="Szebenyi C."/>
            <person name="Tomsovsky M."/>
            <person name="Tulloss R.E."/>
            <person name="Uehling J."/>
            <person name="Grigoriev I.V."/>
            <person name="Vagvolgyi C."/>
            <person name="Papp T."/>
            <person name="Martin F.M."/>
            <person name="Miettinen O."/>
            <person name="Hibbett D.S."/>
            <person name="Nagy L.G."/>
        </authorList>
    </citation>
    <scope>NUCLEOTIDE SEQUENCE [LARGE SCALE GENOMIC DNA]</scope>
    <source>
        <strain evidence="1 2">NL-1719</strain>
    </source>
</reference>
<gene>
    <name evidence="1" type="ORF">BDN72DRAFT_748331</name>
</gene>
<proteinExistence type="predicted"/>
<evidence type="ECO:0000313" key="2">
    <source>
        <dbReference type="Proteomes" id="UP000308600"/>
    </source>
</evidence>
<sequence>MSHTCSHCHARHWASERLSTSTIAAMKFGMCCNHGQVVLPSIPPPPPLLQRLLTGNDEQCTEFRSNIRQYNMALAFTSLGVQDDRTVNRRGGWVFRILGQLSHYSGALMADGQAPQFAQLYVYDPALALAQRIHRNSNLRADTMAALQQMLLLTHQYTPIYKHAFEILSEHPDAVDLAIQLRVIEGTDRRRYNLPIADEVAMILPGGTNAETTHQGRDIILRLRNSTDNSFMQRIHETHPAYVPLHYVLLFPHGDHGWHPDLQLRTEGSQRRRTRLTAIRYYAYRLQVRDGHLSTIHRGGRLFQQFLVDMWASAEQNRLCWFRTHQNELRASLYSGLQDAIHAADGNVDLNDLGTRFILPAKYTGSARHMQQRFQDAMAIARYFRKVDLFITMTANP</sequence>
<dbReference type="EMBL" id="ML208577">
    <property type="protein sequence ID" value="TFK62502.1"/>
    <property type="molecule type" value="Genomic_DNA"/>
</dbReference>
<name>A0ACD3AA70_9AGAR</name>
<evidence type="ECO:0000313" key="1">
    <source>
        <dbReference type="EMBL" id="TFK62502.1"/>
    </source>
</evidence>